<keyword evidence="2" id="KW-1185">Reference proteome</keyword>
<dbReference type="InterPro" id="IPR036890">
    <property type="entry name" value="HATPase_C_sf"/>
</dbReference>
<comment type="caution">
    <text evidence="1">The sequence shown here is derived from an EMBL/GenBank/DDBJ whole genome shotgun (WGS) entry which is preliminary data.</text>
</comment>
<name>A0A365GWW5_9ACTN</name>
<dbReference type="PANTHER" id="PTHR35526:SF3">
    <property type="entry name" value="ANTI-SIGMA-F FACTOR RSBW"/>
    <property type="match status" value="1"/>
</dbReference>
<dbReference type="Proteomes" id="UP000251891">
    <property type="component" value="Unassembled WGS sequence"/>
</dbReference>
<dbReference type="PANTHER" id="PTHR35526">
    <property type="entry name" value="ANTI-SIGMA-F FACTOR RSBW-RELATED"/>
    <property type="match status" value="1"/>
</dbReference>
<accession>A0A365GWW5</accession>
<evidence type="ECO:0008006" key="3">
    <source>
        <dbReference type="Google" id="ProtNLM"/>
    </source>
</evidence>
<organism evidence="1 2">
    <name type="scientific">Actinomadura craniellae</name>
    <dbReference type="NCBI Taxonomy" id="2231787"/>
    <lineage>
        <taxon>Bacteria</taxon>
        <taxon>Bacillati</taxon>
        <taxon>Actinomycetota</taxon>
        <taxon>Actinomycetes</taxon>
        <taxon>Streptosporangiales</taxon>
        <taxon>Thermomonosporaceae</taxon>
        <taxon>Actinomadura</taxon>
    </lineage>
</organism>
<proteinExistence type="predicted"/>
<protein>
    <recommendedName>
        <fullName evidence="3">ATP-binding protein</fullName>
    </recommendedName>
</protein>
<reference evidence="1 2" key="1">
    <citation type="submission" date="2018-06" db="EMBL/GenBank/DDBJ databases">
        <title>Actinomadura craniellae sp. nov. isolated from marine sponge Craniella sp.</title>
        <authorList>
            <person name="Li L."/>
            <person name="Xu Q.H."/>
            <person name="Lin H.W."/>
            <person name="Lu Y.H."/>
        </authorList>
    </citation>
    <scope>NUCLEOTIDE SEQUENCE [LARGE SCALE GENOMIC DNA]</scope>
    <source>
        <strain evidence="1 2">LHW63021</strain>
    </source>
</reference>
<gene>
    <name evidence="1" type="ORF">DPM19_30310</name>
</gene>
<evidence type="ECO:0000313" key="2">
    <source>
        <dbReference type="Proteomes" id="UP000251891"/>
    </source>
</evidence>
<evidence type="ECO:0000313" key="1">
    <source>
        <dbReference type="EMBL" id="RAY11321.1"/>
    </source>
</evidence>
<dbReference type="Gene3D" id="3.30.565.10">
    <property type="entry name" value="Histidine kinase-like ATPase, C-terminal domain"/>
    <property type="match status" value="1"/>
</dbReference>
<dbReference type="AlphaFoldDB" id="A0A365GWW5"/>
<dbReference type="PROSITE" id="PS51257">
    <property type="entry name" value="PROKAR_LIPOPROTEIN"/>
    <property type="match status" value="1"/>
</dbReference>
<dbReference type="InterPro" id="IPR050267">
    <property type="entry name" value="Anti-sigma-factor_SerPK"/>
</dbReference>
<dbReference type="EMBL" id="QLYX01000019">
    <property type="protein sequence ID" value="RAY11321.1"/>
    <property type="molecule type" value="Genomic_DNA"/>
</dbReference>
<dbReference type="CDD" id="cd16936">
    <property type="entry name" value="HATPase_RsbW-like"/>
    <property type="match status" value="1"/>
</dbReference>
<sequence length="178" mass="19409">MEYRSLAATPSAPGWARRLVVETLTGWGLTCACDTMRLVVSELVTNSVNALEKVAQEMSPQTPVVRLRLTAAPAPDGSLVTVETWDQVPSPPIRRSPGAGEEHGRGLLLVEAVTTRWGWYWPARPLTDGMQWPEPRPDVTPGQIPPGAKATGKVTWAQIHHQWTPHPPQGTRTDAPTS</sequence>